<organism evidence="2 3">
    <name type="scientific">Gallintestinimicrobium propionicum</name>
    <dbReference type="NCBI Taxonomy" id="2981770"/>
    <lineage>
        <taxon>Bacteria</taxon>
        <taxon>Bacillati</taxon>
        <taxon>Bacillota</taxon>
        <taxon>Clostridia</taxon>
        <taxon>Lachnospirales</taxon>
        <taxon>Lachnospiraceae</taxon>
        <taxon>Gallintestinimicrobium</taxon>
    </lineage>
</organism>
<keyword evidence="1" id="KW-1133">Transmembrane helix</keyword>
<evidence type="ECO:0000256" key="1">
    <source>
        <dbReference type="SAM" id="Phobius"/>
    </source>
</evidence>
<evidence type="ECO:0000313" key="3">
    <source>
        <dbReference type="Proteomes" id="UP001199355"/>
    </source>
</evidence>
<keyword evidence="3" id="KW-1185">Reference proteome</keyword>
<dbReference type="AlphaFoldDB" id="A0AAE3DNW0"/>
<dbReference type="RefSeq" id="WP_117963296.1">
    <property type="nucleotide sequence ID" value="NZ_JAJEQF010000069.1"/>
</dbReference>
<dbReference type="EMBL" id="JAJEQF010000069">
    <property type="protein sequence ID" value="MCC2169202.1"/>
    <property type="molecule type" value="Genomic_DNA"/>
</dbReference>
<protein>
    <submittedName>
        <fullName evidence="2">DUF2975 domain-containing protein</fullName>
    </submittedName>
</protein>
<keyword evidence="1" id="KW-0812">Transmembrane</keyword>
<accession>A0AAE3DNW0</accession>
<proteinExistence type="predicted"/>
<name>A0AAE3DNW0_9FIRM</name>
<dbReference type="Pfam" id="PF11188">
    <property type="entry name" value="DUF2975"/>
    <property type="match status" value="1"/>
</dbReference>
<feature type="transmembrane region" description="Helical" evidence="1">
    <location>
        <begin position="113"/>
        <end position="134"/>
    </location>
</feature>
<comment type="caution">
    <text evidence="2">The sequence shown here is derived from an EMBL/GenBank/DDBJ whole genome shotgun (WGS) entry which is preliminary data.</text>
</comment>
<dbReference type="Proteomes" id="UP001199355">
    <property type="component" value="Unassembled WGS sequence"/>
</dbReference>
<reference evidence="2 3" key="1">
    <citation type="submission" date="2021-10" db="EMBL/GenBank/DDBJ databases">
        <title>Anaerobic single-cell dispensing facilitates the cultivation of human gut bacteria.</title>
        <authorList>
            <person name="Afrizal A."/>
        </authorList>
    </citation>
    <scope>NUCLEOTIDE SEQUENCE [LARGE SCALE GENOMIC DNA]</scope>
    <source>
        <strain evidence="2 3">CLA-AA-H244</strain>
    </source>
</reference>
<feature type="transmembrane region" description="Helical" evidence="1">
    <location>
        <begin position="90"/>
        <end position="107"/>
    </location>
</feature>
<dbReference type="InterPro" id="IPR021354">
    <property type="entry name" value="DUF2975"/>
</dbReference>
<feature type="transmembrane region" description="Helical" evidence="1">
    <location>
        <begin position="45"/>
        <end position="63"/>
    </location>
</feature>
<sequence>MKDRLTLFTKYLLDVLFYAGIVVTVTLPLGIRFYGKYDSYFGQHWLRLTILFGISGIFALILLQELRKMFKTVLNGDCFIRENVQSLKRMGICSFCIAAVTALRLFLYLTPAVLITILVFVIAGLFSLVLSRVFDAAVTYKLENDLTI</sequence>
<evidence type="ECO:0000313" key="2">
    <source>
        <dbReference type="EMBL" id="MCC2169202.1"/>
    </source>
</evidence>
<gene>
    <name evidence="2" type="ORF">LKD45_16205</name>
</gene>
<feature type="transmembrane region" description="Helical" evidence="1">
    <location>
        <begin position="12"/>
        <end position="33"/>
    </location>
</feature>
<keyword evidence="1" id="KW-0472">Membrane</keyword>